<protein>
    <recommendedName>
        <fullName evidence="3">Protein kinase domain-containing protein</fullName>
    </recommendedName>
</protein>
<dbReference type="InParanoid" id="A0A2H3CI84"/>
<organism evidence="1 2">
    <name type="scientific">Armillaria gallica</name>
    <name type="common">Bulbous honey fungus</name>
    <name type="synonym">Armillaria bulbosa</name>
    <dbReference type="NCBI Taxonomy" id="47427"/>
    <lineage>
        <taxon>Eukaryota</taxon>
        <taxon>Fungi</taxon>
        <taxon>Dikarya</taxon>
        <taxon>Basidiomycota</taxon>
        <taxon>Agaricomycotina</taxon>
        <taxon>Agaricomycetes</taxon>
        <taxon>Agaricomycetidae</taxon>
        <taxon>Agaricales</taxon>
        <taxon>Marasmiineae</taxon>
        <taxon>Physalacriaceae</taxon>
        <taxon>Armillaria</taxon>
    </lineage>
</organism>
<name>A0A2H3CI84_ARMGA</name>
<dbReference type="EMBL" id="KZ293713">
    <property type="protein sequence ID" value="PBK82755.1"/>
    <property type="molecule type" value="Genomic_DNA"/>
</dbReference>
<keyword evidence="2" id="KW-1185">Reference proteome</keyword>
<proteinExistence type="predicted"/>
<accession>A0A2H3CI84</accession>
<sequence>MHKEDITFIKLNTIQLKHEIVAARRTRVHSARLCSGGRVFVKFFKQKTVKKNFNTIVASQRELRHPNILQFCGRSPINEPEPFIVYHAMYTQGSAVEHIAATIPTEVTKIFKAGVKLVADLAVHVLLDESYFIFMDGDKAVLSFNTHEISDSEPASPITSSDKGLSMLGELCSQTFNSTNQILYREYLSLDDSITELEPSGTSVGAWSVHSNGDQTHASLHNSGKMPDAPPERPCWEIKWKMSLLSDVTIGSSINAEGIRSMSKKACLIAPADNLMMVLLLLFDAPDVLYGDIATARACPLLAVNADTSRVYMEQISKRIQELEDFEMELAIQYSTADTKEIGSVEIFDKAKYRAFSEDPQAIQEAEQMYELFRLHHESMTFLMNLQRFIRCLYPVFPIVFFVPKTPEQLHHV</sequence>
<evidence type="ECO:0000313" key="2">
    <source>
        <dbReference type="Proteomes" id="UP000217790"/>
    </source>
</evidence>
<dbReference type="Gene3D" id="3.30.200.20">
    <property type="entry name" value="Phosphorylase Kinase, domain 1"/>
    <property type="match status" value="1"/>
</dbReference>
<reference evidence="2" key="1">
    <citation type="journal article" date="2017" name="Nat. Ecol. Evol.">
        <title>Genome expansion and lineage-specific genetic innovations in the forest pathogenic fungi Armillaria.</title>
        <authorList>
            <person name="Sipos G."/>
            <person name="Prasanna A.N."/>
            <person name="Walter M.C."/>
            <person name="O'Connor E."/>
            <person name="Balint B."/>
            <person name="Krizsan K."/>
            <person name="Kiss B."/>
            <person name="Hess J."/>
            <person name="Varga T."/>
            <person name="Slot J."/>
            <person name="Riley R."/>
            <person name="Boka B."/>
            <person name="Rigling D."/>
            <person name="Barry K."/>
            <person name="Lee J."/>
            <person name="Mihaltcheva S."/>
            <person name="LaButti K."/>
            <person name="Lipzen A."/>
            <person name="Waldron R."/>
            <person name="Moloney N.M."/>
            <person name="Sperisen C."/>
            <person name="Kredics L."/>
            <person name="Vagvoelgyi C."/>
            <person name="Patrignani A."/>
            <person name="Fitzpatrick D."/>
            <person name="Nagy I."/>
            <person name="Doyle S."/>
            <person name="Anderson J.B."/>
            <person name="Grigoriev I.V."/>
            <person name="Gueldener U."/>
            <person name="Muensterkoetter M."/>
            <person name="Nagy L.G."/>
        </authorList>
    </citation>
    <scope>NUCLEOTIDE SEQUENCE [LARGE SCALE GENOMIC DNA]</scope>
    <source>
        <strain evidence="2">Ar21-2</strain>
    </source>
</reference>
<evidence type="ECO:0008006" key="3">
    <source>
        <dbReference type="Google" id="ProtNLM"/>
    </source>
</evidence>
<dbReference type="Proteomes" id="UP000217790">
    <property type="component" value="Unassembled WGS sequence"/>
</dbReference>
<evidence type="ECO:0000313" key="1">
    <source>
        <dbReference type="EMBL" id="PBK82755.1"/>
    </source>
</evidence>
<gene>
    <name evidence="1" type="ORF">ARMGADRAFT_1038416</name>
</gene>
<dbReference type="OrthoDB" id="3026831at2759"/>
<dbReference type="AlphaFoldDB" id="A0A2H3CI84"/>